<name>A0A9P8Y4X8_9PEZI</name>
<feature type="region of interest" description="Disordered" evidence="1">
    <location>
        <begin position="396"/>
        <end position="471"/>
    </location>
</feature>
<gene>
    <name evidence="2" type="ORF">B0I36DRAFT_362981</name>
</gene>
<feature type="region of interest" description="Disordered" evidence="1">
    <location>
        <begin position="747"/>
        <end position="775"/>
    </location>
</feature>
<feature type="compositionally biased region" description="Basic and acidic residues" evidence="1">
    <location>
        <begin position="766"/>
        <end position="775"/>
    </location>
</feature>
<dbReference type="GeneID" id="70188283"/>
<reference evidence="2" key="1">
    <citation type="journal article" date="2021" name="Nat. Commun.">
        <title>Genetic determinants of endophytism in the Arabidopsis root mycobiome.</title>
        <authorList>
            <person name="Mesny F."/>
            <person name="Miyauchi S."/>
            <person name="Thiergart T."/>
            <person name="Pickel B."/>
            <person name="Atanasova L."/>
            <person name="Karlsson M."/>
            <person name="Huettel B."/>
            <person name="Barry K.W."/>
            <person name="Haridas S."/>
            <person name="Chen C."/>
            <person name="Bauer D."/>
            <person name="Andreopoulos W."/>
            <person name="Pangilinan J."/>
            <person name="LaButti K."/>
            <person name="Riley R."/>
            <person name="Lipzen A."/>
            <person name="Clum A."/>
            <person name="Drula E."/>
            <person name="Henrissat B."/>
            <person name="Kohler A."/>
            <person name="Grigoriev I.V."/>
            <person name="Martin F.M."/>
            <person name="Hacquard S."/>
        </authorList>
    </citation>
    <scope>NUCLEOTIDE SEQUENCE</scope>
    <source>
        <strain evidence="2">MPI-CAGE-CH-0230</strain>
    </source>
</reference>
<sequence length="775" mass="84667">MGFLNHLLRRQRSVAEQSLNEASFLKAQSYESTTASSPPILGTYPVPGNGSNPILIAANQQSLQVQLLTGDVTSRRLPLSRLRSSTLSRPGTAGSATQSETLARPRTSSGPSLAARPDLQSLIQAQRTDGPPYKLSAKDSSLDYQLPPPKPWVDREASKRNSLAGRTTTISSTSSIPTSIGNHRSTSSMGSRSKTHVDLLDATIRPLDFYDRVAATGAKTYGEDVADRNSMLSVTSPPPTAPIDQQDTQGPRKRLSMGHSLRTSSLRPISQVEDELLEMTHEASRDAELIAKRKADKAARRQSMPVPPSKESPAEIGETLKTPKDEPAAFPVSLKEKAAAMARNELAIIRATAAMQKPGGIILGGTQETSSTIAAAQPATSTMEQSHSTEMIAAQYTSPARTRSEAPVSASRSNHDVKGVGSPSRAKQTGPRRDSKQPRSRNVSGASLTMSSIKQFDLDNPIPDRSSSLRNWSMTSGSITAYTHDYDSNPFRPQSSHTTKTSVDLTPISPAFKISSPSQTSFHSPISPSSFDHWQPNAEPSTRHHTLKRSPLGPDTRSSKPKHAPAQPTTATESFHIDDYVSSDDSFGSPKRNRGDEERDLLFSDDSFGLTFQLPGISSPLREEFSEPSRSMTSQTLSLSAFNDFSGYGPAPSFGQVSSVAPRGHGQSDSRPAGTRGKHYNFSMPTFHDHDWAEGEDSGVDADSEDEFNMDIPMRRAPPQHQHHQYSLARLQHQGHRVRIEDDYDYYKSGTSRSRHDRHAQPQIRDGQRTRIRDY</sequence>
<feature type="compositionally biased region" description="Polar residues" evidence="1">
    <location>
        <begin position="515"/>
        <end position="532"/>
    </location>
</feature>
<evidence type="ECO:0000313" key="3">
    <source>
        <dbReference type="Proteomes" id="UP000756346"/>
    </source>
</evidence>
<accession>A0A9P8Y4X8</accession>
<feature type="compositionally biased region" description="Polar residues" evidence="1">
    <location>
        <begin position="181"/>
        <end position="192"/>
    </location>
</feature>
<comment type="caution">
    <text evidence="2">The sequence shown here is derived from an EMBL/GenBank/DDBJ whole genome shotgun (WGS) entry which is preliminary data.</text>
</comment>
<feature type="region of interest" description="Disordered" evidence="1">
    <location>
        <begin position="127"/>
        <end position="193"/>
    </location>
</feature>
<feature type="compositionally biased region" description="Low complexity" evidence="1">
    <location>
        <begin position="167"/>
        <end position="180"/>
    </location>
</feature>
<feature type="region of interest" description="Disordered" evidence="1">
    <location>
        <begin position="510"/>
        <end position="597"/>
    </location>
</feature>
<feature type="compositionally biased region" description="Polar residues" evidence="1">
    <location>
        <begin position="94"/>
        <end position="111"/>
    </location>
</feature>
<dbReference type="AlphaFoldDB" id="A0A9P8Y4X8"/>
<organism evidence="2 3">
    <name type="scientific">Microdochium trichocladiopsis</name>
    <dbReference type="NCBI Taxonomy" id="1682393"/>
    <lineage>
        <taxon>Eukaryota</taxon>
        <taxon>Fungi</taxon>
        <taxon>Dikarya</taxon>
        <taxon>Ascomycota</taxon>
        <taxon>Pezizomycotina</taxon>
        <taxon>Sordariomycetes</taxon>
        <taxon>Xylariomycetidae</taxon>
        <taxon>Xylariales</taxon>
        <taxon>Microdochiaceae</taxon>
        <taxon>Microdochium</taxon>
    </lineage>
</organism>
<dbReference type="RefSeq" id="XP_046012947.1">
    <property type="nucleotide sequence ID" value="XM_046158737.1"/>
</dbReference>
<dbReference type="Proteomes" id="UP000756346">
    <property type="component" value="Unassembled WGS sequence"/>
</dbReference>
<evidence type="ECO:0000256" key="1">
    <source>
        <dbReference type="SAM" id="MobiDB-lite"/>
    </source>
</evidence>
<feature type="region of interest" description="Disordered" evidence="1">
    <location>
        <begin position="79"/>
        <end position="115"/>
    </location>
</feature>
<feature type="region of interest" description="Disordered" evidence="1">
    <location>
        <begin position="297"/>
        <end position="326"/>
    </location>
</feature>
<proteinExistence type="predicted"/>
<feature type="region of interest" description="Disordered" evidence="1">
    <location>
        <begin position="228"/>
        <end position="265"/>
    </location>
</feature>
<keyword evidence="3" id="KW-1185">Reference proteome</keyword>
<feature type="compositionally biased region" description="Polar residues" evidence="1">
    <location>
        <begin position="440"/>
        <end position="454"/>
    </location>
</feature>
<protein>
    <submittedName>
        <fullName evidence="2">Uncharacterized protein</fullName>
    </submittedName>
</protein>
<evidence type="ECO:0000313" key="2">
    <source>
        <dbReference type="EMBL" id="KAH7031267.1"/>
    </source>
</evidence>
<dbReference type="OrthoDB" id="5325276at2759"/>
<feature type="compositionally biased region" description="Low complexity" evidence="1">
    <location>
        <begin position="79"/>
        <end position="90"/>
    </location>
</feature>
<dbReference type="EMBL" id="JAGTJQ010000005">
    <property type="protein sequence ID" value="KAH7031267.1"/>
    <property type="molecule type" value="Genomic_DNA"/>
</dbReference>
<feature type="region of interest" description="Disordered" evidence="1">
    <location>
        <begin position="653"/>
        <end position="678"/>
    </location>
</feature>